<gene>
    <name evidence="2" type="ORF">A2589_02460</name>
</gene>
<dbReference type="Proteomes" id="UP000177838">
    <property type="component" value="Unassembled WGS sequence"/>
</dbReference>
<dbReference type="AlphaFoldDB" id="A0A1G2QH29"/>
<keyword evidence="1" id="KW-0812">Transmembrane</keyword>
<dbReference type="STRING" id="1802439.A2589_02460"/>
<evidence type="ECO:0000313" key="3">
    <source>
        <dbReference type="Proteomes" id="UP000177838"/>
    </source>
</evidence>
<dbReference type="Gene3D" id="2.40.10.120">
    <property type="match status" value="1"/>
</dbReference>
<keyword evidence="1" id="KW-1133">Transmembrane helix</keyword>
<keyword evidence="1" id="KW-0472">Membrane</keyword>
<evidence type="ECO:0000256" key="1">
    <source>
        <dbReference type="SAM" id="Phobius"/>
    </source>
</evidence>
<comment type="caution">
    <text evidence="2">The sequence shown here is derived from an EMBL/GenBank/DDBJ whole genome shotgun (WGS) entry which is preliminary data.</text>
</comment>
<feature type="transmembrane region" description="Helical" evidence="1">
    <location>
        <begin position="12"/>
        <end position="34"/>
    </location>
</feature>
<name>A0A1G2QH29_9BACT</name>
<sequence length="273" mass="28227">MDIEQLNKSQIILLTLLISFITSIATGIVTVTLMDQAPEGVSRTITHVVERTVEQVRPKETQVATVIKEVEVPVIVTEEELVLKAIDKVSPAVGLLRAESTSREAGVTLGTAWLADVAGHFMTAGSLVKDKGRYEVVMESGEIRLLTVTRFSAGGEVAVLSPKAGSVGETAEPSTSVVPLELGKSDTAVGQTVISFGATVRGNHRVAIGIVADLFAGTGSQTGSTTIISTNAASADNVGGPLVNISGQVIGLSLEPGVAVGKKVITSTIDSIN</sequence>
<evidence type="ECO:0008006" key="4">
    <source>
        <dbReference type="Google" id="ProtNLM"/>
    </source>
</evidence>
<organism evidence="2 3">
    <name type="scientific">Candidatus Vogelbacteria bacterium RIFOXYD1_FULL_46_19</name>
    <dbReference type="NCBI Taxonomy" id="1802439"/>
    <lineage>
        <taxon>Bacteria</taxon>
        <taxon>Candidatus Vogeliibacteriota</taxon>
    </lineage>
</organism>
<reference evidence="2 3" key="1">
    <citation type="journal article" date="2016" name="Nat. Commun.">
        <title>Thousands of microbial genomes shed light on interconnected biogeochemical processes in an aquifer system.</title>
        <authorList>
            <person name="Anantharaman K."/>
            <person name="Brown C.T."/>
            <person name="Hug L.A."/>
            <person name="Sharon I."/>
            <person name="Castelle C.J."/>
            <person name="Probst A.J."/>
            <person name="Thomas B.C."/>
            <person name="Singh A."/>
            <person name="Wilkins M.J."/>
            <person name="Karaoz U."/>
            <person name="Brodie E.L."/>
            <person name="Williams K.H."/>
            <person name="Hubbard S.S."/>
            <person name="Banfield J.F."/>
        </authorList>
    </citation>
    <scope>NUCLEOTIDE SEQUENCE [LARGE SCALE GENOMIC DNA]</scope>
</reference>
<evidence type="ECO:0000313" key="2">
    <source>
        <dbReference type="EMBL" id="OHA59885.1"/>
    </source>
</evidence>
<dbReference type="InterPro" id="IPR009003">
    <property type="entry name" value="Peptidase_S1_PA"/>
</dbReference>
<protein>
    <recommendedName>
        <fullName evidence="4">Serine protease</fullName>
    </recommendedName>
</protein>
<accession>A0A1G2QH29</accession>
<proteinExistence type="predicted"/>
<dbReference type="Pfam" id="PF13365">
    <property type="entry name" value="Trypsin_2"/>
    <property type="match status" value="1"/>
</dbReference>
<dbReference type="EMBL" id="MHTK01000004">
    <property type="protein sequence ID" value="OHA59885.1"/>
    <property type="molecule type" value="Genomic_DNA"/>
</dbReference>
<dbReference type="SUPFAM" id="SSF50494">
    <property type="entry name" value="Trypsin-like serine proteases"/>
    <property type="match status" value="1"/>
</dbReference>